<evidence type="ECO:0000256" key="1">
    <source>
        <dbReference type="SAM" id="SignalP"/>
    </source>
</evidence>
<gene>
    <name evidence="2" type="ORF">CAMP_LOCUS2652</name>
</gene>
<organism evidence="2 3">
    <name type="scientific">Caenorhabditis angaria</name>
    <dbReference type="NCBI Taxonomy" id="860376"/>
    <lineage>
        <taxon>Eukaryota</taxon>
        <taxon>Metazoa</taxon>
        <taxon>Ecdysozoa</taxon>
        <taxon>Nematoda</taxon>
        <taxon>Chromadorea</taxon>
        <taxon>Rhabditida</taxon>
        <taxon>Rhabditina</taxon>
        <taxon>Rhabditomorpha</taxon>
        <taxon>Rhabditoidea</taxon>
        <taxon>Rhabditidae</taxon>
        <taxon>Peloderinae</taxon>
        <taxon>Caenorhabditis</taxon>
    </lineage>
</organism>
<comment type="caution">
    <text evidence="2">The sequence shown here is derived from an EMBL/GenBank/DDBJ whole genome shotgun (WGS) entry which is preliminary data.</text>
</comment>
<protein>
    <submittedName>
        <fullName evidence="2">Uncharacterized protein</fullName>
    </submittedName>
</protein>
<dbReference type="AlphaFoldDB" id="A0A9P1I7P0"/>
<accession>A0A9P1I7P0</accession>
<name>A0A9P1I7P0_9PELO</name>
<evidence type="ECO:0000313" key="3">
    <source>
        <dbReference type="Proteomes" id="UP001152747"/>
    </source>
</evidence>
<sequence length="69" mass="7552">MNFQLFFLLATIFAFSMVQSQIVPNLRSGGSEQSNHIVPNLRAGGSLWTGKQDISSIISSLTSLLKPKQ</sequence>
<feature type="chain" id="PRO_5040297664" evidence="1">
    <location>
        <begin position="21"/>
        <end position="69"/>
    </location>
</feature>
<reference evidence="2" key="1">
    <citation type="submission" date="2022-11" db="EMBL/GenBank/DDBJ databases">
        <authorList>
            <person name="Kikuchi T."/>
        </authorList>
    </citation>
    <scope>NUCLEOTIDE SEQUENCE</scope>
    <source>
        <strain evidence="2">PS1010</strain>
    </source>
</reference>
<proteinExistence type="predicted"/>
<feature type="signal peptide" evidence="1">
    <location>
        <begin position="1"/>
        <end position="20"/>
    </location>
</feature>
<keyword evidence="3" id="KW-1185">Reference proteome</keyword>
<dbReference type="Proteomes" id="UP001152747">
    <property type="component" value="Unassembled WGS sequence"/>
</dbReference>
<keyword evidence="1" id="KW-0732">Signal</keyword>
<evidence type="ECO:0000313" key="2">
    <source>
        <dbReference type="EMBL" id="CAI5440015.1"/>
    </source>
</evidence>
<dbReference type="EMBL" id="CANHGI010000001">
    <property type="protein sequence ID" value="CAI5440015.1"/>
    <property type="molecule type" value="Genomic_DNA"/>
</dbReference>